<feature type="domain" description="N-acetyltransferase" evidence="1">
    <location>
        <begin position="133"/>
        <end position="275"/>
    </location>
</feature>
<keyword evidence="3" id="KW-1185">Reference proteome</keyword>
<dbReference type="GO" id="GO:0034069">
    <property type="term" value="F:aminoglycoside N-acetyltransferase activity"/>
    <property type="evidence" value="ECO:0007669"/>
    <property type="project" value="TreeGrafter"/>
</dbReference>
<dbReference type="InterPro" id="IPR000182">
    <property type="entry name" value="GNAT_dom"/>
</dbReference>
<protein>
    <submittedName>
        <fullName evidence="2">GNAT superfamily N-acetyltransferase</fullName>
    </submittedName>
</protein>
<keyword evidence="2" id="KW-0808">Transferase</keyword>
<dbReference type="PANTHER" id="PTHR37817:SF1">
    <property type="entry name" value="N-ACETYLTRANSFERASE EIS"/>
    <property type="match status" value="1"/>
</dbReference>
<dbReference type="AlphaFoldDB" id="A0A841HXF8"/>
<dbReference type="Pfam" id="PF00583">
    <property type="entry name" value="Acetyltransf_1"/>
    <property type="match status" value="1"/>
</dbReference>
<comment type="caution">
    <text evidence="2">The sequence shown here is derived from an EMBL/GenBank/DDBJ whole genome shotgun (WGS) entry which is preliminary data.</text>
</comment>
<evidence type="ECO:0000259" key="1">
    <source>
        <dbReference type="PROSITE" id="PS51186"/>
    </source>
</evidence>
<proteinExistence type="predicted"/>
<accession>A0A841HXF8</accession>
<dbReference type="Proteomes" id="UP000569951">
    <property type="component" value="Unassembled WGS sequence"/>
</dbReference>
<dbReference type="CDD" id="cd04301">
    <property type="entry name" value="NAT_SF"/>
    <property type="match status" value="1"/>
</dbReference>
<dbReference type="PROSITE" id="PS51186">
    <property type="entry name" value="GNAT"/>
    <property type="match status" value="1"/>
</dbReference>
<dbReference type="PANTHER" id="PTHR37817">
    <property type="entry name" value="N-ACETYLTRANSFERASE EIS"/>
    <property type="match status" value="1"/>
</dbReference>
<dbReference type="InterPro" id="IPR051554">
    <property type="entry name" value="Acetyltransferase_Eis"/>
</dbReference>
<dbReference type="RefSeq" id="WP_183984630.1">
    <property type="nucleotide sequence ID" value="NZ_JACHHG010000002.1"/>
</dbReference>
<dbReference type="EMBL" id="JACHHG010000002">
    <property type="protein sequence ID" value="MBB6097334.1"/>
    <property type="molecule type" value="Genomic_DNA"/>
</dbReference>
<dbReference type="GO" id="GO:0030649">
    <property type="term" value="P:aminoglycoside antibiotic catabolic process"/>
    <property type="evidence" value="ECO:0007669"/>
    <property type="project" value="TreeGrafter"/>
</dbReference>
<organism evidence="2 3">
    <name type="scientific">Deinobacterium chartae</name>
    <dbReference type="NCBI Taxonomy" id="521158"/>
    <lineage>
        <taxon>Bacteria</taxon>
        <taxon>Thermotogati</taxon>
        <taxon>Deinococcota</taxon>
        <taxon>Deinococci</taxon>
        <taxon>Deinococcales</taxon>
        <taxon>Deinococcaceae</taxon>
        <taxon>Deinobacterium</taxon>
    </lineage>
</organism>
<evidence type="ECO:0000313" key="2">
    <source>
        <dbReference type="EMBL" id="MBB6097334.1"/>
    </source>
</evidence>
<dbReference type="SUPFAM" id="SSF55729">
    <property type="entry name" value="Acyl-CoA N-acyltransferases (Nat)"/>
    <property type="match status" value="1"/>
</dbReference>
<dbReference type="Gene3D" id="3.40.630.30">
    <property type="match status" value="1"/>
</dbReference>
<gene>
    <name evidence="2" type="ORF">HNR42_000748</name>
</gene>
<name>A0A841HXF8_9DEIO</name>
<reference evidence="2 3" key="1">
    <citation type="submission" date="2020-08" db="EMBL/GenBank/DDBJ databases">
        <title>Genomic Encyclopedia of Type Strains, Phase IV (KMG-IV): sequencing the most valuable type-strain genomes for metagenomic binning, comparative biology and taxonomic classification.</title>
        <authorList>
            <person name="Goeker M."/>
        </authorList>
    </citation>
    <scope>NUCLEOTIDE SEQUENCE [LARGE SCALE GENOMIC DNA]</scope>
    <source>
        <strain evidence="2 3">DSM 21458</strain>
    </source>
</reference>
<evidence type="ECO:0000313" key="3">
    <source>
        <dbReference type="Proteomes" id="UP000569951"/>
    </source>
</evidence>
<dbReference type="InterPro" id="IPR016181">
    <property type="entry name" value="Acyl_CoA_acyltransferase"/>
</dbReference>
<sequence>MLLTSTDLATQLETAEALHLEAQVQALRTLRPQLPARTLPVGGGIAALTDPAYGRKLNHVCAFGMGQEVTEADLLALEALYHPHGLAVEVDLCPHAHPTALRALAARGYRATSFSQTYACPLDANAAHLSPDLEVRPLHPDEAGAFVAASSEGFAAQPNPRPLELLEVLARCALLRADSTAFVALTGGEIAGTAAVARLDLEAGPVAFLYIASTRPDFRGRGVQAALLRARLAHARQQGQQLAVLTTRVGNASSRNAERAGFRLAYTRTTFVRRP</sequence>